<dbReference type="EMBL" id="VCEB01000022">
    <property type="protein sequence ID" value="KAB0354769.1"/>
    <property type="molecule type" value="Genomic_DNA"/>
</dbReference>
<keyword evidence="4" id="KW-1185">Reference proteome</keyword>
<accession>A0A5N3VZP5</accession>
<gene>
    <name evidence="3" type="ORF">FD755_022228</name>
</gene>
<dbReference type="Pfam" id="PF00071">
    <property type="entry name" value="Ras"/>
    <property type="match status" value="1"/>
</dbReference>
<dbReference type="SUPFAM" id="SSF52540">
    <property type="entry name" value="P-loop containing nucleoside triphosphate hydrolases"/>
    <property type="match status" value="1"/>
</dbReference>
<dbReference type="SMART" id="SM00173">
    <property type="entry name" value="RAS"/>
    <property type="match status" value="1"/>
</dbReference>
<evidence type="ECO:0000313" key="3">
    <source>
        <dbReference type="EMBL" id="KAB0354769.1"/>
    </source>
</evidence>
<dbReference type="PROSITE" id="PS51421">
    <property type="entry name" value="RAS"/>
    <property type="match status" value="1"/>
</dbReference>
<evidence type="ECO:0000256" key="2">
    <source>
        <dbReference type="ARBA" id="ARBA00023134"/>
    </source>
</evidence>
<evidence type="ECO:0000313" key="4">
    <source>
        <dbReference type="Proteomes" id="UP000326062"/>
    </source>
</evidence>
<dbReference type="InterPro" id="IPR001806">
    <property type="entry name" value="Small_GTPase"/>
</dbReference>
<evidence type="ECO:0000256" key="1">
    <source>
        <dbReference type="ARBA" id="ARBA00022741"/>
    </source>
</evidence>
<protein>
    <submittedName>
        <fullName evidence="3">Uncharacterized protein</fullName>
    </submittedName>
</protein>
<keyword evidence="1" id="KW-0547">Nucleotide-binding</keyword>
<dbReference type="Proteomes" id="UP000326062">
    <property type="component" value="Chromosome 22"/>
</dbReference>
<reference evidence="3 4" key="1">
    <citation type="submission" date="2019-06" db="EMBL/GenBank/DDBJ databases">
        <title>Discovery of a novel chromosome fission-fusion reversal in muntjac.</title>
        <authorList>
            <person name="Mudd A.B."/>
            <person name="Bredeson J.V."/>
            <person name="Baum R."/>
            <person name="Hockemeyer D."/>
            <person name="Rokhsar D.S."/>
        </authorList>
    </citation>
    <scope>NUCLEOTIDE SEQUENCE [LARGE SCALE GENOMIC DNA]</scope>
    <source>
        <strain evidence="3">UCam_UCB_Mr</strain>
        <tissue evidence="3">Fibroblast cell line</tissue>
    </source>
</reference>
<dbReference type="GO" id="GO:0003924">
    <property type="term" value="F:GTPase activity"/>
    <property type="evidence" value="ECO:0007669"/>
    <property type="project" value="InterPro"/>
</dbReference>
<organism evidence="3 4">
    <name type="scientific">Muntiacus reevesi</name>
    <name type="common">Reeves' muntjac</name>
    <name type="synonym">Cervus reevesi</name>
    <dbReference type="NCBI Taxonomy" id="9886"/>
    <lineage>
        <taxon>Eukaryota</taxon>
        <taxon>Metazoa</taxon>
        <taxon>Chordata</taxon>
        <taxon>Craniata</taxon>
        <taxon>Vertebrata</taxon>
        <taxon>Euteleostomi</taxon>
        <taxon>Mammalia</taxon>
        <taxon>Eutheria</taxon>
        <taxon>Laurasiatheria</taxon>
        <taxon>Artiodactyla</taxon>
        <taxon>Ruminantia</taxon>
        <taxon>Pecora</taxon>
        <taxon>Cervidae</taxon>
        <taxon>Muntiacinae</taxon>
        <taxon>Muntiacus</taxon>
    </lineage>
</organism>
<dbReference type="GO" id="GO:0007165">
    <property type="term" value="P:signal transduction"/>
    <property type="evidence" value="ECO:0007669"/>
    <property type="project" value="InterPro"/>
</dbReference>
<dbReference type="InterPro" id="IPR027417">
    <property type="entry name" value="P-loop_NTPase"/>
</dbReference>
<sequence>MTTSPLQAGGGGRVGKSALTIQLFQKIFVPDYKPTIQDSSLKHTKIDSQWAILDYMRTGDGFPIVSSVTDKTTFEHVDCFHQLILRVDLMHLRKVTREQGKEMATKHNIPYIETGAKDPPLNVDDAFHDLVRKKKKKTKRWGDQVTGSHKRQCVIL</sequence>
<dbReference type="GO" id="GO:0016020">
    <property type="term" value="C:membrane"/>
    <property type="evidence" value="ECO:0007669"/>
    <property type="project" value="InterPro"/>
</dbReference>
<comment type="caution">
    <text evidence="3">The sequence shown here is derived from an EMBL/GenBank/DDBJ whole genome shotgun (WGS) entry which is preliminary data.</text>
</comment>
<dbReference type="PANTHER" id="PTHR24070">
    <property type="entry name" value="RAS, DI-RAS, AND RHEB FAMILY MEMBERS OF SMALL GTPASE SUPERFAMILY"/>
    <property type="match status" value="1"/>
</dbReference>
<dbReference type="SMART" id="SM00175">
    <property type="entry name" value="RAB"/>
    <property type="match status" value="1"/>
</dbReference>
<dbReference type="GO" id="GO:0005525">
    <property type="term" value="F:GTP binding"/>
    <property type="evidence" value="ECO:0007669"/>
    <property type="project" value="UniProtKB-KW"/>
</dbReference>
<proteinExistence type="predicted"/>
<dbReference type="InterPro" id="IPR020849">
    <property type="entry name" value="Small_GTPase_Ras-type"/>
</dbReference>
<dbReference type="Gene3D" id="3.40.50.300">
    <property type="entry name" value="P-loop containing nucleotide triphosphate hydrolases"/>
    <property type="match status" value="1"/>
</dbReference>
<dbReference type="AlphaFoldDB" id="A0A5N3VZP5"/>
<name>A0A5N3VZP5_MUNRE</name>
<keyword evidence="2" id="KW-0342">GTP-binding</keyword>